<dbReference type="AlphaFoldDB" id="A0A7L5E9F3"/>
<dbReference type="EMBL" id="CP051682">
    <property type="protein sequence ID" value="QJD97016.1"/>
    <property type="molecule type" value="Genomic_DNA"/>
</dbReference>
<dbReference type="PROSITE" id="PS51257">
    <property type="entry name" value="PROKAR_LIPOPROTEIN"/>
    <property type="match status" value="1"/>
</dbReference>
<protein>
    <submittedName>
        <fullName evidence="1">Uncharacterized protein</fullName>
    </submittedName>
</protein>
<dbReference type="Proteomes" id="UP000503278">
    <property type="component" value="Chromosome"/>
</dbReference>
<evidence type="ECO:0000313" key="1">
    <source>
        <dbReference type="EMBL" id="QJD97016.1"/>
    </source>
</evidence>
<keyword evidence="2" id="KW-1185">Reference proteome</keyword>
<sequence length="167" mass="19207">MIFKKRARWLISITQFIACGLIAGCGTLGAIGDGIYFSTSKKKLEIAIDSLYSNHPEYKIPAKWNKYNDWSKAGYDFLESRIFYFKSDPEEMYYITFIGDSVALADTSKIAIGIRAVFNEKNITGKWWLAADDLKSKDKERIEKRFDDEIISKLELYTKKKASKKSL</sequence>
<accession>A0A7L5E9F3</accession>
<reference evidence="1 2" key="1">
    <citation type="submission" date="2020-04" db="EMBL/GenBank/DDBJ databases">
        <title>Genome sequencing of novel species.</title>
        <authorList>
            <person name="Heo J."/>
            <person name="Kim S.-J."/>
            <person name="Kim J.-S."/>
            <person name="Hong S.-B."/>
            <person name="Kwon S.-W."/>
        </authorList>
    </citation>
    <scope>NUCLEOTIDE SEQUENCE [LARGE SCALE GENOMIC DNA]</scope>
    <source>
        <strain evidence="1 2">F39-2</strain>
    </source>
</reference>
<name>A0A7L5E9F3_9SPHI</name>
<proteinExistence type="predicted"/>
<evidence type="ECO:0000313" key="2">
    <source>
        <dbReference type="Proteomes" id="UP000503278"/>
    </source>
</evidence>
<dbReference type="KEGG" id="mrob:HH214_14630"/>
<organism evidence="1 2">
    <name type="scientific">Mucilaginibacter robiniae</name>
    <dbReference type="NCBI Taxonomy" id="2728022"/>
    <lineage>
        <taxon>Bacteria</taxon>
        <taxon>Pseudomonadati</taxon>
        <taxon>Bacteroidota</taxon>
        <taxon>Sphingobacteriia</taxon>
        <taxon>Sphingobacteriales</taxon>
        <taxon>Sphingobacteriaceae</taxon>
        <taxon>Mucilaginibacter</taxon>
    </lineage>
</organism>
<gene>
    <name evidence="1" type="ORF">HH214_14630</name>
</gene>
<dbReference type="RefSeq" id="WP_169608833.1">
    <property type="nucleotide sequence ID" value="NZ_CP051682.1"/>
</dbReference>